<dbReference type="Proteomes" id="UP000091820">
    <property type="component" value="Unassembled WGS sequence"/>
</dbReference>
<evidence type="ECO:0000256" key="1">
    <source>
        <dbReference type="ARBA" id="ARBA00022448"/>
    </source>
</evidence>
<dbReference type="SUPFAM" id="SSF50978">
    <property type="entry name" value="WD40 repeat-like"/>
    <property type="match status" value="1"/>
</dbReference>
<evidence type="ECO:0000256" key="7">
    <source>
        <dbReference type="ARBA" id="ARBA00022776"/>
    </source>
</evidence>
<dbReference type="Gene3D" id="1.20.960.30">
    <property type="match status" value="1"/>
</dbReference>
<dbReference type="Pfam" id="PF00400">
    <property type="entry name" value="WD40"/>
    <property type="match status" value="6"/>
</dbReference>
<dbReference type="GO" id="GO:0051225">
    <property type="term" value="P:spindle assembly"/>
    <property type="evidence" value="ECO:0007669"/>
    <property type="project" value="UniProtKB-ARBA"/>
</dbReference>
<evidence type="ECO:0000256" key="3">
    <source>
        <dbReference type="ARBA" id="ARBA00022574"/>
    </source>
</evidence>
<dbReference type="PANTHER" id="PTHR22847">
    <property type="entry name" value="WD40 REPEAT PROTEIN"/>
    <property type="match status" value="1"/>
</dbReference>
<dbReference type="PANTHER" id="PTHR22847:SF637">
    <property type="entry name" value="WD REPEAT DOMAIN 5B"/>
    <property type="match status" value="1"/>
</dbReference>
<keyword evidence="1" id="KW-0813">Transport</keyword>
<dbReference type="PROSITE" id="PS50896">
    <property type="entry name" value="LISH"/>
    <property type="match status" value="1"/>
</dbReference>
<dbReference type="STRING" id="37001.A0A1A9WHW9"/>
<keyword evidence="2" id="KW-0963">Cytoplasm</keyword>
<accession>A0A1A9WHW9</accession>
<feature type="domain" description="PAC1-like LisH-like dimerisation" evidence="12">
    <location>
        <begin position="7"/>
        <end position="41"/>
    </location>
</feature>
<protein>
    <recommendedName>
        <fullName evidence="12">PAC1-like LisH-like dimerisation domain-containing protein</fullName>
    </recommendedName>
</protein>
<dbReference type="GO" id="GO:0051301">
    <property type="term" value="P:cell division"/>
    <property type="evidence" value="ECO:0007669"/>
    <property type="project" value="UniProtKB-KW"/>
</dbReference>
<dbReference type="InterPro" id="IPR036322">
    <property type="entry name" value="WD40_repeat_dom_sf"/>
</dbReference>
<keyword evidence="9" id="KW-0206">Cytoskeleton</keyword>
<keyword evidence="8" id="KW-0175">Coiled coil</keyword>
<evidence type="ECO:0000313" key="13">
    <source>
        <dbReference type="EnsemblMetazoa" id="GBRI020402-PA"/>
    </source>
</evidence>
<keyword evidence="6" id="KW-0677">Repeat</keyword>
<keyword evidence="14" id="KW-1185">Reference proteome</keyword>
<organism evidence="13 14">
    <name type="scientific">Glossina brevipalpis</name>
    <dbReference type="NCBI Taxonomy" id="37001"/>
    <lineage>
        <taxon>Eukaryota</taxon>
        <taxon>Metazoa</taxon>
        <taxon>Ecdysozoa</taxon>
        <taxon>Arthropoda</taxon>
        <taxon>Hexapoda</taxon>
        <taxon>Insecta</taxon>
        <taxon>Pterygota</taxon>
        <taxon>Neoptera</taxon>
        <taxon>Endopterygota</taxon>
        <taxon>Diptera</taxon>
        <taxon>Brachycera</taxon>
        <taxon>Muscomorpha</taxon>
        <taxon>Hippoboscoidea</taxon>
        <taxon>Glossinidae</taxon>
        <taxon>Glossina</taxon>
    </lineage>
</organism>
<proteinExistence type="predicted"/>
<dbReference type="GO" id="GO:0005874">
    <property type="term" value="C:microtubule"/>
    <property type="evidence" value="ECO:0007669"/>
    <property type="project" value="UniProtKB-KW"/>
</dbReference>
<dbReference type="Pfam" id="PF24951">
    <property type="entry name" value="LisH_PAC1"/>
    <property type="match status" value="1"/>
</dbReference>
<dbReference type="PROSITE" id="PS50082">
    <property type="entry name" value="WD_REPEATS_2"/>
    <property type="match status" value="5"/>
</dbReference>
<dbReference type="InterPro" id="IPR006594">
    <property type="entry name" value="LisH"/>
</dbReference>
<sequence>MKMVLSQRQREELNQAIADYLGSNGYSNALEAFRKEADLNGETERKIVGLLEKKWTSVIRLQKKVMELEAKLSEAEKEVIEGAPSRAKRSPGEWIPRPPEKFSLSGHRASITRVIFHPTYSLMLSASEDAVIKIWDFETGEYERSLKGHTSSVQDIAFDSQGKLLASCSADLSIKLWDFQQSYDCVKTMLGHDHNVSSVAFVPAGDYVLSASRDQTIKMWEVWDVSVGLCLFVLTGHDNWVRELTFHPGGKYLVSASDDKTIRVWDLRNKRFMKTLYAHQHFCTSIFTKNSHIYCVKTYSGHREWIRMVRVHMEGNLFASCSIDHSIRIWSINSRECKAELRAHDHTVECIAWAPDLSSTHINEAAGSDNKKGHHQGPFLASGSRDKTIRVMLSISIQ</sequence>
<dbReference type="InterPro" id="IPR037190">
    <property type="entry name" value="LIS1_N"/>
</dbReference>
<dbReference type="SMART" id="SM00667">
    <property type="entry name" value="LisH"/>
    <property type="match status" value="1"/>
</dbReference>
<dbReference type="VEuPathDB" id="VectorBase:GBRI020402"/>
<evidence type="ECO:0000256" key="11">
    <source>
        <dbReference type="PROSITE-ProRule" id="PRU00221"/>
    </source>
</evidence>
<dbReference type="PROSITE" id="PS50294">
    <property type="entry name" value="WD_REPEATS_REGION"/>
    <property type="match status" value="5"/>
</dbReference>
<keyword evidence="4" id="KW-0132">Cell division</keyword>
<evidence type="ECO:0000256" key="5">
    <source>
        <dbReference type="ARBA" id="ARBA00022701"/>
    </source>
</evidence>
<feature type="repeat" description="WD" evidence="11">
    <location>
        <begin position="104"/>
        <end position="145"/>
    </location>
</feature>
<dbReference type="SMART" id="SM00320">
    <property type="entry name" value="WD40"/>
    <property type="match status" value="6"/>
</dbReference>
<dbReference type="GO" id="GO:1990234">
    <property type="term" value="C:transferase complex"/>
    <property type="evidence" value="ECO:0007669"/>
    <property type="project" value="UniProtKB-ARBA"/>
</dbReference>
<feature type="repeat" description="WD" evidence="11">
    <location>
        <begin position="189"/>
        <end position="222"/>
    </location>
</feature>
<evidence type="ECO:0000256" key="6">
    <source>
        <dbReference type="ARBA" id="ARBA00022737"/>
    </source>
</evidence>
<dbReference type="InterPro" id="IPR015943">
    <property type="entry name" value="WD40/YVTN_repeat-like_dom_sf"/>
</dbReference>
<dbReference type="InterPro" id="IPR001680">
    <property type="entry name" value="WD40_rpt"/>
</dbReference>
<reference evidence="13" key="2">
    <citation type="submission" date="2020-05" db="UniProtKB">
        <authorList>
            <consortium name="EnsemblMetazoa"/>
        </authorList>
    </citation>
    <scope>IDENTIFICATION</scope>
    <source>
        <strain evidence="13">IAEA</strain>
    </source>
</reference>
<keyword evidence="5" id="KW-0493">Microtubule</keyword>
<dbReference type="PROSITE" id="PS00678">
    <property type="entry name" value="WD_REPEATS_1"/>
    <property type="match status" value="4"/>
</dbReference>
<keyword evidence="3 11" id="KW-0853">WD repeat</keyword>
<dbReference type="GO" id="GO:0030286">
    <property type="term" value="C:dynein complex"/>
    <property type="evidence" value="ECO:0007669"/>
    <property type="project" value="UniProtKB-ARBA"/>
</dbReference>
<evidence type="ECO:0000256" key="8">
    <source>
        <dbReference type="ARBA" id="ARBA00023054"/>
    </source>
</evidence>
<reference evidence="14" key="1">
    <citation type="submission" date="2014-03" db="EMBL/GenBank/DDBJ databases">
        <authorList>
            <person name="Aksoy S."/>
            <person name="Warren W."/>
            <person name="Wilson R.K."/>
        </authorList>
    </citation>
    <scope>NUCLEOTIDE SEQUENCE [LARGE SCALE GENOMIC DNA]</scope>
    <source>
        <strain evidence="14">IAEA</strain>
    </source>
</reference>
<dbReference type="InterPro" id="IPR056795">
    <property type="entry name" value="PAC1-like_LisH-like_dom"/>
</dbReference>
<evidence type="ECO:0000256" key="2">
    <source>
        <dbReference type="ARBA" id="ARBA00022490"/>
    </source>
</evidence>
<name>A0A1A9WHW9_9MUSC</name>
<feature type="repeat" description="WD" evidence="11">
    <location>
        <begin position="234"/>
        <end position="275"/>
    </location>
</feature>
<dbReference type="CDD" id="cd00200">
    <property type="entry name" value="WD40"/>
    <property type="match status" value="1"/>
</dbReference>
<dbReference type="Gene3D" id="2.130.10.10">
    <property type="entry name" value="YVTN repeat-like/Quinoprotein amine dehydrogenase"/>
    <property type="match status" value="3"/>
</dbReference>
<evidence type="ECO:0000259" key="12">
    <source>
        <dbReference type="Pfam" id="PF24951"/>
    </source>
</evidence>
<feature type="repeat" description="WD" evidence="11">
    <location>
        <begin position="146"/>
        <end position="180"/>
    </location>
</feature>
<dbReference type="SUPFAM" id="SSF109925">
    <property type="entry name" value="Lissencephaly-1 protein (Lis-1, PAF-AH alpha) N-terminal domain"/>
    <property type="match status" value="1"/>
</dbReference>
<evidence type="ECO:0000256" key="10">
    <source>
        <dbReference type="ARBA" id="ARBA00023306"/>
    </source>
</evidence>
<evidence type="ECO:0000256" key="4">
    <source>
        <dbReference type="ARBA" id="ARBA00022618"/>
    </source>
</evidence>
<dbReference type="InterPro" id="IPR020472">
    <property type="entry name" value="WD40_PAC1"/>
</dbReference>
<dbReference type="FunFam" id="1.20.960.30:FF:000002">
    <property type="entry name" value="Platelet-activating factor acetylhydrolase ib"/>
    <property type="match status" value="1"/>
</dbReference>
<evidence type="ECO:0000256" key="9">
    <source>
        <dbReference type="ARBA" id="ARBA00023212"/>
    </source>
</evidence>
<keyword evidence="10" id="KW-0131">Cell cycle</keyword>
<evidence type="ECO:0000313" key="14">
    <source>
        <dbReference type="Proteomes" id="UP000091820"/>
    </source>
</evidence>
<dbReference type="AlphaFoldDB" id="A0A1A9WHW9"/>
<dbReference type="GO" id="GO:0051299">
    <property type="term" value="P:centrosome separation"/>
    <property type="evidence" value="ECO:0007669"/>
    <property type="project" value="UniProtKB-ARBA"/>
</dbReference>
<dbReference type="InterPro" id="IPR019775">
    <property type="entry name" value="WD40_repeat_CS"/>
</dbReference>
<dbReference type="PRINTS" id="PR00320">
    <property type="entry name" value="GPROTEINBRPT"/>
</dbReference>
<feature type="repeat" description="WD" evidence="11">
    <location>
        <begin position="299"/>
        <end position="340"/>
    </location>
</feature>
<keyword evidence="7" id="KW-0498">Mitosis</keyword>
<dbReference type="EnsemblMetazoa" id="GBRI020402-RA">
    <property type="protein sequence ID" value="GBRI020402-PA"/>
    <property type="gene ID" value="GBRI020402"/>
</dbReference>